<dbReference type="EMBL" id="FXZM01000012">
    <property type="protein sequence ID" value="SMY12822.1"/>
    <property type="molecule type" value="Genomic_DNA"/>
</dbReference>
<name>A0A2H1L7G0_9MICO</name>
<dbReference type="SMART" id="SM00756">
    <property type="entry name" value="VKc"/>
    <property type="match status" value="1"/>
</dbReference>
<dbReference type="GO" id="GO:0048038">
    <property type="term" value="F:quinone binding"/>
    <property type="evidence" value="ECO:0007669"/>
    <property type="project" value="UniProtKB-KW"/>
</dbReference>
<protein>
    <submittedName>
        <fullName evidence="12">Uncharacterized membrane protein</fullName>
    </submittedName>
</protein>
<dbReference type="InterPro" id="IPR012932">
    <property type="entry name" value="VKOR"/>
</dbReference>
<evidence type="ECO:0000256" key="2">
    <source>
        <dbReference type="ARBA" id="ARBA00006214"/>
    </source>
</evidence>
<organism evidence="12 13">
    <name type="scientific">Brevibacterium jeotgali</name>
    <dbReference type="NCBI Taxonomy" id="1262550"/>
    <lineage>
        <taxon>Bacteria</taxon>
        <taxon>Bacillati</taxon>
        <taxon>Actinomycetota</taxon>
        <taxon>Actinomycetes</taxon>
        <taxon>Micrococcales</taxon>
        <taxon>Brevibacteriaceae</taxon>
        <taxon>Brevibacterium</taxon>
    </lineage>
</organism>
<dbReference type="Gene3D" id="1.20.1440.130">
    <property type="entry name" value="VKOR domain"/>
    <property type="match status" value="1"/>
</dbReference>
<evidence type="ECO:0000256" key="10">
    <source>
        <dbReference type="SAM" id="Phobius"/>
    </source>
</evidence>
<comment type="similarity">
    <text evidence="2">Belongs to the VKOR family.</text>
</comment>
<dbReference type="InterPro" id="IPR041714">
    <property type="entry name" value="VKOR_Actinobacteria"/>
</dbReference>
<gene>
    <name evidence="12" type="ORF">BJEO58_02429</name>
</gene>
<keyword evidence="13" id="KW-1185">Reference proteome</keyword>
<evidence type="ECO:0000313" key="12">
    <source>
        <dbReference type="EMBL" id="SMY12822.1"/>
    </source>
</evidence>
<evidence type="ECO:0000256" key="8">
    <source>
        <dbReference type="ARBA" id="ARBA00023157"/>
    </source>
</evidence>
<feature type="domain" description="Vitamin K epoxide reductase" evidence="11">
    <location>
        <begin position="1"/>
        <end position="139"/>
    </location>
</feature>
<keyword evidence="9" id="KW-0676">Redox-active center</keyword>
<dbReference type="GO" id="GO:0016020">
    <property type="term" value="C:membrane"/>
    <property type="evidence" value="ECO:0007669"/>
    <property type="project" value="UniProtKB-SubCell"/>
</dbReference>
<comment type="subcellular location">
    <subcellularLocation>
        <location evidence="1">Membrane</location>
        <topology evidence="1">Multi-pass membrane protein</topology>
    </subcellularLocation>
</comment>
<reference evidence="13" key="1">
    <citation type="submission" date="2017-03" db="EMBL/GenBank/DDBJ databases">
        <authorList>
            <person name="Monnet C."/>
        </authorList>
    </citation>
    <scope>NUCLEOTIDE SEQUENCE [LARGE SCALE GENOMIC DNA]</scope>
    <source>
        <strain evidence="13">SJ5-8</strain>
    </source>
</reference>
<evidence type="ECO:0000256" key="6">
    <source>
        <dbReference type="ARBA" id="ARBA00023002"/>
    </source>
</evidence>
<feature type="transmembrane region" description="Helical" evidence="10">
    <location>
        <begin position="92"/>
        <end position="116"/>
    </location>
</feature>
<keyword evidence="3 10" id="KW-0812">Transmembrane</keyword>
<dbReference type="CDD" id="cd12922">
    <property type="entry name" value="VKOR_5"/>
    <property type="match status" value="1"/>
</dbReference>
<dbReference type="InterPro" id="IPR038354">
    <property type="entry name" value="VKOR_sf"/>
</dbReference>
<sequence length="189" mass="20395">MGAFLILTGVVGLLSSFALTIDKLRLLANPDAVLACDLNPFFSCGSVMAYPQSEIFGFPNQLIGVVAFVVPIVLGVLLLTRVDIPRWVMNGLSVGLLGGIVLVTFLQYTSIFTIGVGCPWCMIVWVVTIMQFCVVVAANVLRGTFGRTAQDSTVLRVLASMPLLIAGVWLLIIATTMVTQFWTYFGSLI</sequence>
<evidence type="ECO:0000256" key="5">
    <source>
        <dbReference type="ARBA" id="ARBA00022989"/>
    </source>
</evidence>
<accession>A0A2H1L7G0</accession>
<keyword evidence="6" id="KW-0560">Oxidoreductase</keyword>
<dbReference type="Proteomes" id="UP000234462">
    <property type="component" value="Unassembled WGS sequence"/>
</dbReference>
<evidence type="ECO:0000259" key="11">
    <source>
        <dbReference type="SMART" id="SM00756"/>
    </source>
</evidence>
<evidence type="ECO:0000256" key="3">
    <source>
        <dbReference type="ARBA" id="ARBA00022692"/>
    </source>
</evidence>
<keyword evidence="8" id="KW-1015">Disulfide bond</keyword>
<proteinExistence type="inferred from homology"/>
<evidence type="ECO:0000256" key="9">
    <source>
        <dbReference type="ARBA" id="ARBA00023284"/>
    </source>
</evidence>
<feature type="transmembrane region" description="Helical" evidence="10">
    <location>
        <begin position="62"/>
        <end position="80"/>
    </location>
</feature>
<evidence type="ECO:0000313" key="13">
    <source>
        <dbReference type="Proteomes" id="UP000234462"/>
    </source>
</evidence>
<dbReference type="Pfam" id="PF07884">
    <property type="entry name" value="VKOR"/>
    <property type="match status" value="1"/>
</dbReference>
<feature type="transmembrane region" description="Helical" evidence="10">
    <location>
        <begin position="162"/>
        <end position="185"/>
    </location>
</feature>
<evidence type="ECO:0000256" key="1">
    <source>
        <dbReference type="ARBA" id="ARBA00004141"/>
    </source>
</evidence>
<keyword evidence="7 10" id="KW-0472">Membrane</keyword>
<keyword evidence="5 10" id="KW-1133">Transmembrane helix</keyword>
<dbReference type="AlphaFoldDB" id="A0A2H1L7G0"/>
<keyword evidence="4" id="KW-0874">Quinone</keyword>
<evidence type="ECO:0000256" key="7">
    <source>
        <dbReference type="ARBA" id="ARBA00023136"/>
    </source>
</evidence>
<evidence type="ECO:0000256" key="4">
    <source>
        <dbReference type="ARBA" id="ARBA00022719"/>
    </source>
</evidence>
<dbReference type="OrthoDB" id="9783799at2"/>
<dbReference type="GO" id="GO:0016491">
    <property type="term" value="F:oxidoreductase activity"/>
    <property type="evidence" value="ECO:0007669"/>
    <property type="project" value="UniProtKB-KW"/>
</dbReference>
<feature type="transmembrane region" description="Helical" evidence="10">
    <location>
        <begin position="122"/>
        <end position="141"/>
    </location>
</feature>